<proteinExistence type="predicted"/>
<dbReference type="KEGG" id="bcac:CGC64_02660"/>
<dbReference type="Pfam" id="PF17170">
    <property type="entry name" value="DUF5128"/>
    <property type="match status" value="1"/>
</dbReference>
<dbReference type="EMBL" id="QRUO01000010">
    <property type="protein sequence ID" value="RGR70539.1"/>
    <property type="molecule type" value="Genomic_DNA"/>
</dbReference>
<dbReference type="Proteomes" id="UP001170023">
    <property type="component" value="Unassembled WGS sequence"/>
</dbReference>
<dbReference type="Proteomes" id="UP000284205">
    <property type="component" value="Unassembled WGS sequence"/>
</dbReference>
<evidence type="ECO:0000313" key="8">
    <source>
        <dbReference type="Proteomes" id="UP000284205"/>
    </source>
</evidence>
<dbReference type="EMBL" id="CZAI01000006">
    <property type="protein sequence ID" value="CUP62439.1"/>
    <property type="molecule type" value="Genomic_DNA"/>
</dbReference>
<feature type="chain" id="PRO_5015052316" evidence="1">
    <location>
        <begin position="23"/>
        <end position="402"/>
    </location>
</feature>
<feature type="signal peptide" evidence="1">
    <location>
        <begin position="1"/>
        <end position="22"/>
    </location>
</feature>
<dbReference type="AlphaFoldDB" id="A0A174NIV6"/>
<evidence type="ECO:0000313" key="2">
    <source>
        <dbReference type="EMBL" id="CUP46558.1"/>
    </source>
</evidence>
<evidence type="ECO:0000256" key="1">
    <source>
        <dbReference type="SAM" id="SignalP"/>
    </source>
</evidence>
<accession>A0A174NIV6</accession>
<sequence>MKNRSIIFSLCACSLLAIFAFTDNSKATKDPLALSPVVAKSVTTPTGTLISCNLKSLKDTVDIPLSYLTEELQVVQLDNRDEALVGGWVRTTVSDNYILVSNNKQTPYKLFTRDGKYITNIGAYGQGPNEYGNTYAEQLDEAHNRIYILPWQSDKLLVFDLKGNPQAPIPLCLRVPKGQFRVDTEKSEVTVTVLPFQGWPAVVWTQDFNGKRKNFVAPAHLTVPRDFSNEVFMGNNTSDYDVMLMVIMPTPRVDSLYHYNNAKNRLEARFTVEYANKDKIPWHGYSEYPRHFIGDVSFPVQMSKNTWGSTKPAKYIVDKKTLHGNYFHLYNDFLGTKEMQIWPSFGNGYYVSNMEPSQLKETLEKELARKDLPSTVRKRTQALVKSLNEDNNNVVLFAKMKK</sequence>
<evidence type="ECO:0000313" key="3">
    <source>
        <dbReference type="EMBL" id="CUP62439.1"/>
    </source>
</evidence>
<gene>
    <name evidence="5" type="ORF">DWY26_11930</name>
    <name evidence="3" type="ORF">ERS852494_02670</name>
    <name evidence="2" type="ORF">ERS852558_00282</name>
    <name evidence="4" type="ORF">Q4469_15025</name>
</gene>
<dbReference type="EMBL" id="JAUONL010000013">
    <property type="protein sequence ID" value="MDO6358985.1"/>
    <property type="molecule type" value="Genomic_DNA"/>
</dbReference>
<evidence type="ECO:0000313" key="5">
    <source>
        <dbReference type="EMBL" id="RGR70539.1"/>
    </source>
</evidence>
<dbReference type="RefSeq" id="WP_005675223.1">
    <property type="nucleotide sequence ID" value="NZ_CP022412.2"/>
</dbReference>
<dbReference type="EMBL" id="CZBL01000001">
    <property type="protein sequence ID" value="CUP46558.1"/>
    <property type="molecule type" value="Genomic_DNA"/>
</dbReference>
<name>A0A174NIV6_9BACE</name>
<dbReference type="STRING" id="47678.ERS852494_02670"/>
<reference evidence="6 7" key="1">
    <citation type="submission" date="2015-09" db="EMBL/GenBank/DDBJ databases">
        <authorList>
            <consortium name="Pathogen Informatics"/>
        </authorList>
    </citation>
    <scope>NUCLEOTIDE SEQUENCE [LARGE SCALE GENOMIC DNA]</scope>
    <source>
        <strain evidence="3 6">2789STDY5834880</strain>
        <strain evidence="2 7">2789STDY5834946</strain>
    </source>
</reference>
<reference evidence="5 8" key="2">
    <citation type="submission" date="2018-08" db="EMBL/GenBank/DDBJ databases">
        <title>A genome reference for cultivated species of the human gut microbiota.</title>
        <authorList>
            <person name="Zou Y."/>
            <person name="Xue W."/>
            <person name="Luo G."/>
        </authorList>
    </citation>
    <scope>NUCLEOTIDE SEQUENCE [LARGE SCALE GENOMIC DNA]</scope>
    <source>
        <strain evidence="5 8">AF24-29LB</strain>
    </source>
</reference>
<keyword evidence="2" id="KW-0449">Lipoprotein</keyword>
<evidence type="ECO:0000313" key="4">
    <source>
        <dbReference type="EMBL" id="MDO6358985.1"/>
    </source>
</evidence>
<dbReference type="Proteomes" id="UP000095725">
    <property type="component" value="Unassembled WGS sequence"/>
</dbReference>
<evidence type="ECO:0000313" key="7">
    <source>
        <dbReference type="Proteomes" id="UP000095725"/>
    </source>
</evidence>
<protein>
    <submittedName>
        <fullName evidence="4">6-bladed beta-propeller</fullName>
    </submittedName>
    <submittedName>
        <fullName evidence="2">Putative lipoprotein</fullName>
    </submittedName>
</protein>
<evidence type="ECO:0000313" key="6">
    <source>
        <dbReference type="Proteomes" id="UP000095657"/>
    </source>
</evidence>
<keyword evidence="1" id="KW-0732">Signal</keyword>
<organism evidence="2 7">
    <name type="scientific">Bacteroides caccae</name>
    <dbReference type="NCBI Taxonomy" id="47678"/>
    <lineage>
        <taxon>Bacteria</taxon>
        <taxon>Pseudomonadati</taxon>
        <taxon>Bacteroidota</taxon>
        <taxon>Bacteroidia</taxon>
        <taxon>Bacteroidales</taxon>
        <taxon>Bacteroidaceae</taxon>
        <taxon>Bacteroides</taxon>
    </lineage>
</organism>
<dbReference type="Proteomes" id="UP000095657">
    <property type="component" value="Unassembled WGS sequence"/>
</dbReference>
<reference evidence="4" key="3">
    <citation type="submission" date="2023-07" db="EMBL/GenBank/DDBJ databases">
        <title>Whole Genome Sequencing of Colonoscopy isolates.</title>
        <authorList>
            <person name="Surve S.V."/>
            <person name="Valls R.A."/>
            <person name="Barrak K.E."/>
            <person name="Gardner T.B."/>
            <person name="O'Toole G.A."/>
        </authorList>
    </citation>
    <scope>NUCLEOTIDE SEQUENCE</scope>
    <source>
        <strain evidence="4">GP0119</strain>
    </source>
</reference>